<keyword evidence="2" id="KW-1185">Reference proteome</keyword>
<protein>
    <submittedName>
        <fullName evidence="1">Uncharacterized protein</fullName>
    </submittedName>
</protein>
<proteinExistence type="predicted"/>
<organism evidence="1 2">
    <name type="scientific">Mariniflexile gromovii</name>
    <dbReference type="NCBI Taxonomy" id="362523"/>
    <lineage>
        <taxon>Bacteria</taxon>
        <taxon>Pseudomonadati</taxon>
        <taxon>Bacteroidota</taxon>
        <taxon>Flavobacteriia</taxon>
        <taxon>Flavobacteriales</taxon>
        <taxon>Flavobacteriaceae</taxon>
        <taxon>Mariniflexile</taxon>
    </lineage>
</organism>
<accession>A0ABS4BYS0</accession>
<reference evidence="1 2" key="1">
    <citation type="submission" date="2021-04" db="EMBL/GenBank/DDBJ databases">
        <title>Mariniflexile gromovii gen. nov., sp. nov., a gliding bacterium isolated from the sea urchin Strongylocentrotus intermedius.</title>
        <authorList>
            <person name="Ko S."/>
            <person name="Le V."/>
            <person name="Ahn C.-Y."/>
            <person name="Oh H.-M."/>
        </authorList>
    </citation>
    <scope>NUCLEOTIDE SEQUENCE [LARGE SCALE GENOMIC DNA]</scope>
    <source>
        <strain evidence="1 2">KCTC 12570</strain>
    </source>
</reference>
<evidence type="ECO:0000313" key="1">
    <source>
        <dbReference type="EMBL" id="MBP0905730.1"/>
    </source>
</evidence>
<dbReference type="EMBL" id="JAGJCB010000029">
    <property type="protein sequence ID" value="MBP0905730.1"/>
    <property type="molecule type" value="Genomic_DNA"/>
</dbReference>
<evidence type="ECO:0000313" key="2">
    <source>
        <dbReference type="Proteomes" id="UP000670776"/>
    </source>
</evidence>
<dbReference type="Proteomes" id="UP000670776">
    <property type="component" value="Unassembled WGS sequence"/>
</dbReference>
<name>A0ABS4BYS0_9FLAO</name>
<gene>
    <name evidence="1" type="ORF">J8H85_18045</name>
</gene>
<comment type="caution">
    <text evidence="1">The sequence shown here is derived from an EMBL/GenBank/DDBJ whole genome shotgun (WGS) entry which is preliminary data.</text>
</comment>
<sequence>MDRSYFITIDFKHLSKAEQEEQGCEAIITYGDGNDAKKGHSIPPTAD</sequence>